<gene>
    <name evidence="1" type="ORF">VR44_40470</name>
</gene>
<dbReference type="GO" id="GO:0016740">
    <property type="term" value="F:transferase activity"/>
    <property type="evidence" value="ECO:0007669"/>
    <property type="project" value="UniProtKB-KW"/>
</dbReference>
<keyword evidence="1" id="KW-0808">Transferase</keyword>
<name>A0A0F4I3Y3_9ACTN</name>
<dbReference type="InterPro" id="IPR027417">
    <property type="entry name" value="P-loop_NTPase"/>
</dbReference>
<sequence>EDPSTLHPVRVARQLAKLADPAEPVSGHPTNPLDLEDLPGLGMRVLLVDFDPQGHLTKQLGQQPLPIGGDSLTCHMAGEAKGPLQDLIAPIQHDRLGDR</sequence>
<evidence type="ECO:0000313" key="2">
    <source>
        <dbReference type="Proteomes" id="UP000033551"/>
    </source>
</evidence>
<comment type="caution">
    <text evidence="1">The sequence shown here is derived from an EMBL/GenBank/DDBJ whole genome shotgun (WGS) entry which is preliminary data.</text>
</comment>
<proteinExistence type="predicted"/>
<dbReference type="AlphaFoldDB" id="A0A0F4I3Y3"/>
<feature type="non-terminal residue" evidence="1">
    <location>
        <position position="99"/>
    </location>
</feature>
<dbReference type="Proteomes" id="UP000033551">
    <property type="component" value="Unassembled WGS sequence"/>
</dbReference>
<accession>A0A0F4I3Y3</accession>
<keyword evidence="2" id="KW-1185">Reference proteome</keyword>
<protein>
    <submittedName>
        <fullName evidence="1">Phosphopantetheine--protein transferase</fullName>
    </submittedName>
</protein>
<reference evidence="1 2" key="1">
    <citation type="submission" date="2015-02" db="EMBL/GenBank/DDBJ databases">
        <authorList>
            <person name="Ju K.-S."/>
            <person name="Doroghazi J.R."/>
            <person name="Metcalf W."/>
        </authorList>
    </citation>
    <scope>NUCLEOTIDE SEQUENCE [LARGE SCALE GENOMIC DNA]</scope>
    <source>
        <strain evidence="1 2">NRRL ISP-5550</strain>
    </source>
</reference>
<evidence type="ECO:0000313" key="1">
    <source>
        <dbReference type="EMBL" id="KJY16414.1"/>
    </source>
</evidence>
<dbReference type="Gene3D" id="3.40.50.300">
    <property type="entry name" value="P-loop containing nucleotide triphosphate hydrolases"/>
    <property type="match status" value="1"/>
</dbReference>
<dbReference type="RefSeq" id="WP_045952700.1">
    <property type="nucleotide sequence ID" value="NZ_JZWV01001756.1"/>
</dbReference>
<dbReference type="EMBL" id="JZWV01001756">
    <property type="protein sequence ID" value="KJY16414.1"/>
    <property type="molecule type" value="Genomic_DNA"/>
</dbReference>
<organism evidence="1 2">
    <name type="scientific">Streptomyces katrae</name>
    <dbReference type="NCBI Taxonomy" id="68223"/>
    <lineage>
        <taxon>Bacteria</taxon>
        <taxon>Bacillati</taxon>
        <taxon>Actinomycetota</taxon>
        <taxon>Actinomycetes</taxon>
        <taxon>Kitasatosporales</taxon>
        <taxon>Streptomycetaceae</taxon>
        <taxon>Streptomyces</taxon>
    </lineage>
</organism>
<feature type="non-terminal residue" evidence="1">
    <location>
        <position position="1"/>
    </location>
</feature>